<protein>
    <submittedName>
        <fullName evidence="3">Glyoxalase</fullName>
    </submittedName>
</protein>
<evidence type="ECO:0000313" key="4">
    <source>
        <dbReference type="Proteomes" id="UP000287352"/>
    </source>
</evidence>
<dbReference type="PANTHER" id="PTHR43048">
    <property type="entry name" value="METHYLMALONYL-COA EPIMERASE"/>
    <property type="match status" value="1"/>
</dbReference>
<dbReference type="Pfam" id="PF00903">
    <property type="entry name" value="Glyoxalase"/>
    <property type="match status" value="1"/>
</dbReference>
<dbReference type="RefSeq" id="WP_126582923.1">
    <property type="nucleotide sequence ID" value="NZ_BIFR01000002.1"/>
</dbReference>
<dbReference type="EMBL" id="BIFR01000002">
    <property type="protein sequence ID" value="GCE15466.1"/>
    <property type="molecule type" value="Genomic_DNA"/>
</dbReference>
<dbReference type="AlphaFoldDB" id="A0A402A8Z6"/>
<evidence type="ECO:0000259" key="2">
    <source>
        <dbReference type="PROSITE" id="PS51819"/>
    </source>
</evidence>
<name>A0A402A8Z6_9CHLR</name>
<proteinExistence type="predicted"/>
<reference evidence="4" key="1">
    <citation type="submission" date="2018-12" db="EMBL/GenBank/DDBJ databases">
        <title>Tengunoibacter tsumagoiensis gen. nov., sp. nov., Dictyobacter kobayashii sp. nov., D. alpinus sp. nov., and D. joshuensis sp. nov. and description of Dictyobacteraceae fam. nov. within the order Ktedonobacterales isolated from Tengu-no-mugimeshi.</title>
        <authorList>
            <person name="Wang C.M."/>
            <person name="Zheng Y."/>
            <person name="Sakai Y."/>
            <person name="Toyoda A."/>
            <person name="Minakuchi Y."/>
            <person name="Abe K."/>
            <person name="Yokota A."/>
            <person name="Yabe S."/>
        </authorList>
    </citation>
    <scope>NUCLEOTIDE SEQUENCE [LARGE SCALE GENOMIC DNA]</scope>
    <source>
        <strain evidence="4">Uno3</strain>
    </source>
</reference>
<keyword evidence="1" id="KW-0479">Metal-binding</keyword>
<dbReference type="InterPro" id="IPR051785">
    <property type="entry name" value="MMCE/EMCE_epimerase"/>
</dbReference>
<sequence>MEKRTALPNDFPTDGVELRYVLVTHNYAQSLAFYCDVLGATVVHELPGILCFLSFAGSQILLSASGGSMQDKTNFLLNDKMIMSELSIRVPDCLAAYTSLCSRGAEFITPPAHSNNQTRAFFHDPDGHLLEIWEA</sequence>
<dbReference type="Proteomes" id="UP000287352">
    <property type="component" value="Unassembled WGS sequence"/>
</dbReference>
<dbReference type="InterPro" id="IPR004360">
    <property type="entry name" value="Glyas_Fos-R_dOase_dom"/>
</dbReference>
<evidence type="ECO:0000313" key="3">
    <source>
        <dbReference type="EMBL" id="GCE15466.1"/>
    </source>
</evidence>
<dbReference type="GO" id="GO:0004493">
    <property type="term" value="F:methylmalonyl-CoA epimerase activity"/>
    <property type="evidence" value="ECO:0007669"/>
    <property type="project" value="TreeGrafter"/>
</dbReference>
<feature type="domain" description="VOC" evidence="2">
    <location>
        <begin position="12"/>
        <end position="135"/>
    </location>
</feature>
<dbReference type="SUPFAM" id="SSF54593">
    <property type="entry name" value="Glyoxalase/Bleomycin resistance protein/Dihydroxybiphenyl dioxygenase"/>
    <property type="match status" value="1"/>
</dbReference>
<dbReference type="GO" id="GO:0046491">
    <property type="term" value="P:L-methylmalonyl-CoA metabolic process"/>
    <property type="evidence" value="ECO:0007669"/>
    <property type="project" value="TreeGrafter"/>
</dbReference>
<dbReference type="PROSITE" id="PS51819">
    <property type="entry name" value="VOC"/>
    <property type="match status" value="1"/>
</dbReference>
<comment type="caution">
    <text evidence="3">The sequence shown here is derived from an EMBL/GenBank/DDBJ whole genome shotgun (WGS) entry which is preliminary data.</text>
</comment>
<gene>
    <name evidence="3" type="ORF">KTT_53250</name>
</gene>
<dbReference type="InterPro" id="IPR029068">
    <property type="entry name" value="Glyas_Bleomycin-R_OHBP_Dase"/>
</dbReference>
<dbReference type="OrthoDB" id="9792284at2"/>
<organism evidence="3 4">
    <name type="scientific">Tengunoibacter tsumagoiensis</name>
    <dbReference type="NCBI Taxonomy" id="2014871"/>
    <lineage>
        <taxon>Bacteria</taxon>
        <taxon>Bacillati</taxon>
        <taxon>Chloroflexota</taxon>
        <taxon>Ktedonobacteria</taxon>
        <taxon>Ktedonobacterales</taxon>
        <taxon>Dictyobacteraceae</taxon>
        <taxon>Tengunoibacter</taxon>
    </lineage>
</organism>
<dbReference type="InterPro" id="IPR037523">
    <property type="entry name" value="VOC_core"/>
</dbReference>
<keyword evidence="4" id="KW-1185">Reference proteome</keyword>
<evidence type="ECO:0000256" key="1">
    <source>
        <dbReference type="ARBA" id="ARBA00022723"/>
    </source>
</evidence>
<dbReference type="PANTHER" id="PTHR43048:SF4">
    <property type="entry name" value="RING-CLEAVING DIOXYGENASE-RELATED"/>
    <property type="match status" value="1"/>
</dbReference>
<accession>A0A402A8Z6</accession>
<dbReference type="CDD" id="cd06587">
    <property type="entry name" value="VOC"/>
    <property type="match status" value="1"/>
</dbReference>
<dbReference type="Gene3D" id="3.10.180.10">
    <property type="entry name" value="2,3-Dihydroxybiphenyl 1,2-Dioxygenase, domain 1"/>
    <property type="match status" value="1"/>
</dbReference>
<dbReference type="GO" id="GO:0046872">
    <property type="term" value="F:metal ion binding"/>
    <property type="evidence" value="ECO:0007669"/>
    <property type="project" value="UniProtKB-KW"/>
</dbReference>